<dbReference type="PANTHER" id="PTHR20863">
    <property type="entry name" value="ACYL CARRIER PROTEIN"/>
    <property type="match status" value="1"/>
</dbReference>
<evidence type="ECO:0000256" key="9">
    <source>
        <dbReference type="RuleBase" id="RU003545"/>
    </source>
</evidence>
<keyword evidence="4 7" id="KW-0276">Fatty acid metabolism</keyword>
<keyword evidence="6 7" id="KW-0275">Fatty acid biosynthesis</keyword>
<dbReference type="GO" id="GO:0016020">
    <property type="term" value="C:membrane"/>
    <property type="evidence" value="ECO:0007669"/>
    <property type="project" value="GOC"/>
</dbReference>
<dbReference type="Proteomes" id="UP000677305">
    <property type="component" value="Chromosome"/>
</dbReference>
<dbReference type="InterPro" id="IPR003231">
    <property type="entry name" value="ACP"/>
</dbReference>
<dbReference type="NCBIfam" id="NF002150">
    <property type="entry name" value="PRK00982.1-4"/>
    <property type="match status" value="1"/>
</dbReference>
<comment type="PTM">
    <text evidence="9">4'-phosphopantetheine is transferred from CoA to a specific serine of apo-ACP by acpS.</text>
</comment>
<dbReference type="GO" id="GO:0000035">
    <property type="term" value="F:acyl binding"/>
    <property type="evidence" value="ECO:0007669"/>
    <property type="project" value="TreeGrafter"/>
</dbReference>
<keyword evidence="2 7" id="KW-0444">Lipid biosynthesis</keyword>
<dbReference type="GO" id="GO:0009245">
    <property type="term" value="P:lipid A biosynthetic process"/>
    <property type="evidence" value="ECO:0007669"/>
    <property type="project" value="TreeGrafter"/>
</dbReference>
<dbReference type="NCBIfam" id="NF002148">
    <property type="entry name" value="PRK00982.1-2"/>
    <property type="match status" value="1"/>
</dbReference>
<evidence type="ECO:0000256" key="3">
    <source>
        <dbReference type="ARBA" id="ARBA00022553"/>
    </source>
</evidence>
<comment type="similarity">
    <text evidence="7">Belongs to the acyl carrier protein (ACP) family.</text>
</comment>
<keyword evidence="12" id="KW-1185">Reference proteome</keyword>
<dbReference type="OrthoDB" id="9804551at2"/>
<organism evidence="11 12">
    <name type="scientific">Vallitalea guaymasensis</name>
    <dbReference type="NCBI Taxonomy" id="1185412"/>
    <lineage>
        <taxon>Bacteria</taxon>
        <taxon>Bacillati</taxon>
        <taxon>Bacillota</taxon>
        <taxon>Clostridia</taxon>
        <taxon>Lachnospirales</taxon>
        <taxon>Vallitaleaceae</taxon>
        <taxon>Vallitalea</taxon>
    </lineage>
</organism>
<dbReference type="HAMAP" id="MF_01217">
    <property type="entry name" value="Acyl_carrier"/>
    <property type="match status" value="1"/>
</dbReference>
<comment type="pathway">
    <text evidence="7 9">Lipid metabolism; fatty acid biosynthesis.</text>
</comment>
<comment type="subcellular location">
    <subcellularLocation>
        <location evidence="7">Cytoplasm</location>
    </subcellularLocation>
</comment>
<evidence type="ECO:0000313" key="12">
    <source>
        <dbReference type="Proteomes" id="UP000677305"/>
    </source>
</evidence>
<dbReference type="PROSITE" id="PS50075">
    <property type="entry name" value="CARRIER"/>
    <property type="match status" value="1"/>
</dbReference>
<evidence type="ECO:0000256" key="2">
    <source>
        <dbReference type="ARBA" id="ARBA00022516"/>
    </source>
</evidence>
<dbReference type="Gene3D" id="1.10.1200.10">
    <property type="entry name" value="ACP-like"/>
    <property type="match status" value="1"/>
</dbReference>
<name>A0A8J8SA91_9FIRM</name>
<evidence type="ECO:0000256" key="4">
    <source>
        <dbReference type="ARBA" id="ARBA00022832"/>
    </source>
</evidence>
<dbReference type="InterPro" id="IPR036736">
    <property type="entry name" value="ACP-like_sf"/>
</dbReference>
<dbReference type="RefSeq" id="WP_113674765.1">
    <property type="nucleotide sequence ID" value="NZ_CAJXUH010000004.1"/>
</dbReference>
<reference evidence="11 12" key="1">
    <citation type="submission" date="2020-07" db="EMBL/GenBank/DDBJ databases">
        <title>Vallitalea guaymasensis genome.</title>
        <authorList>
            <person name="Postec A."/>
        </authorList>
    </citation>
    <scope>NUCLEOTIDE SEQUENCE [LARGE SCALE GENOMIC DNA]</scope>
    <source>
        <strain evidence="11 12">Ra1766G1</strain>
    </source>
</reference>
<evidence type="ECO:0000313" key="11">
    <source>
        <dbReference type="EMBL" id="QUH27412.1"/>
    </source>
</evidence>
<dbReference type="PANTHER" id="PTHR20863:SF76">
    <property type="entry name" value="CARRIER DOMAIN-CONTAINING PROTEIN"/>
    <property type="match status" value="1"/>
</dbReference>
<dbReference type="EMBL" id="CP058561">
    <property type="protein sequence ID" value="QUH27412.1"/>
    <property type="molecule type" value="Genomic_DNA"/>
</dbReference>
<gene>
    <name evidence="7 11" type="primary">acpP</name>
    <name evidence="11" type="ORF">HYG85_00130</name>
</gene>
<keyword evidence="7" id="KW-0963">Cytoplasm</keyword>
<feature type="modified residue" description="O-(pantetheine 4'-phosphoryl)serine" evidence="7">
    <location>
        <position position="35"/>
    </location>
</feature>
<dbReference type="AlphaFoldDB" id="A0A8J8SA91"/>
<dbReference type="UniPathway" id="UPA00094"/>
<dbReference type="SUPFAM" id="SSF47336">
    <property type="entry name" value="ACP-like"/>
    <property type="match status" value="1"/>
</dbReference>
<dbReference type="NCBIfam" id="TIGR00517">
    <property type="entry name" value="acyl_carrier"/>
    <property type="match status" value="1"/>
</dbReference>
<comment type="function">
    <text evidence="7 9">Carrier of the growing fatty acid chain in fatty acid biosynthesis.</text>
</comment>
<dbReference type="PROSITE" id="PS00012">
    <property type="entry name" value="PHOSPHOPANTETHEINE"/>
    <property type="match status" value="1"/>
</dbReference>
<dbReference type="Pfam" id="PF00550">
    <property type="entry name" value="PP-binding"/>
    <property type="match status" value="1"/>
</dbReference>
<dbReference type="GO" id="GO:0005829">
    <property type="term" value="C:cytosol"/>
    <property type="evidence" value="ECO:0007669"/>
    <property type="project" value="TreeGrafter"/>
</dbReference>
<dbReference type="InterPro" id="IPR009081">
    <property type="entry name" value="PP-bd_ACP"/>
</dbReference>
<dbReference type="KEGG" id="vgu:HYG85_00130"/>
<sequence>MEFEKLVSIISEFTNVDESQITKDTKFVDDLNVDSLDLVQIIMALEEEFDIEIDNDQAENIVTVNDAIEAINSRINND</sequence>
<keyword evidence="3 7" id="KW-0597">Phosphoprotein</keyword>
<dbReference type="InterPro" id="IPR006162">
    <property type="entry name" value="Ppantetheine_attach_site"/>
</dbReference>
<evidence type="ECO:0000256" key="7">
    <source>
        <dbReference type="HAMAP-Rule" id="MF_01217"/>
    </source>
</evidence>
<evidence type="ECO:0000256" key="1">
    <source>
        <dbReference type="ARBA" id="ARBA00022450"/>
    </source>
</evidence>
<dbReference type="GO" id="GO:0000036">
    <property type="term" value="F:acyl carrier activity"/>
    <property type="evidence" value="ECO:0007669"/>
    <property type="project" value="UniProtKB-UniRule"/>
</dbReference>
<comment type="PTM">
    <text evidence="7">4'-phosphopantetheine is transferred from CoA to a specific serine of apo-ACP by AcpS. This modification is essential for activity because fatty acids are bound in thioester linkage to the sulfhydryl of the prosthetic group.</text>
</comment>
<feature type="domain" description="Carrier" evidence="10">
    <location>
        <begin position="1"/>
        <end position="75"/>
    </location>
</feature>
<evidence type="ECO:0000256" key="5">
    <source>
        <dbReference type="ARBA" id="ARBA00023098"/>
    </source>
</evidence>
<evidence type="ECO:0000256" key="8">
    <source>
        <dbReference type="NCBIfam" id="TIGR00517"/>
    </source>
</evidence>
<evidence type="ECO:0000256" key="6">
    <source>
        <dbReference type="ARBA" id="ARBA00023160"/>
    </source>
</evidence>
<proteinExistence type="inferred from homology"/>
<keyword evidence="1 7" id="KW-0596">Phosphopantetheine</keyword>
<keyword evidence="5 7" id="KW-0443">Lipid metabolism</keyword>
<evidence type="ECO:0000259" key="10">
    <source>
        <dbReference type="PROSITE" id="PS50075"/>
    </source>
</evidence>
<accession>A0A8J8SA91</accession>
<protein>
    <recommendedName>
        <fullName evidence="7 8">Acyl carrier protein</fullName>
        <shortName evidence="7">ACP</shortName>
    </recommendedName>
</protein>